<organism evidence="1 2">
    <name type="scientific">Streptomyces caniscabiei</name>
    <dbReference type="NCBI Taxonomy" id="2746961"/>
    <lineage>
        <taxon>Bacteria</taxon>
        <taxon>Bacillati</taxon>
        <taxon>Actinomycetota</taxon>
        <taxon>Actinomycetes</taxon>
        <taxon>Kitasatosporales</taxon>
        <taxon>Streptomycetaceae</taxon>
        <taxon>Streptomyces</taxon>
    </lineage>
</organism>
<dbReference type="AlphaFoldDB" id="A0A927LE44"/>
<comment type="caution">
    <text evidence="1">The sequence shown here is derived from an EMBL/GenBank/DDBJ whole genome shotgun (WGS) entry which is preliminary data.</text>
</comment>
<sequence length="303" mass="33462">MTGPEDAVAGTAEDLVADARSLGVPASTRMVKDWVENGLLARPQFRKSTQRGSDPGLFAPEQRVLFGKLIEAKLRSPLPRVPHHTVVPVIISMWLSDDRVITEDQARRALRTYARSAGRRSLASRTATARAVIEQFAHPEATRQARRDVELLLLDGEKSRCPRWDTLVPAMKDLAAPWRHDADGLSRLDARTIGLPEMPVTFDYAIGLWMVKGEVTQQLEMESIQPHALLLAREEFRCGWAAYQNDRAALAARGGADAALFAEPTGSEARIREHVDSFTSTLGRVAGLADPVFDAVRAGLRRR</sequence>
<evidence type="ECO:0000313" key="2">
    <source>
        <dbReference type="Proteomes" id="UP000661025"/>
    </source>
</evidence>
<dbReference type="GeneID" id="79927788"/>
<dbReference type="RefSeq" id="WP_192366096.1">
    <property type="nucleotide sequence ID" value="NZ_CP119182.1"/>
</dbReference>
<evidence type="ECO:0000313" key="1">
    <source>
        <dbReference type="EMBL" id="MBD9730113.1"/>
    </source>
</evidence>
<proteinExistence type="predicted"/>
<protein>
    <submittedName>
        <fullName evidence="1">Uncharacterized protein</fullName>
    </submittedName>
</protein>
<accession>A0A927LE44</accession>
<name>A0A927LE44_9ACTN</name>
<gene>
    <name evidence="1" type="ORF">IHE70_44530</name>
</gene>
<dbReference type="Proteomes" id="UP000661025">
    <property type="component" value="Unassembled WGS sequence"/>
</dbReference>
<reference evidence="1" key="1">
    <citation type="submission" date="2020-09" db="EMBL/GenBank/DDBJ databases">
        <title>Streptomyces canutascabiei sp. nov., which causes potato common scab and is distributed across the world.</title>
        <authorList>
            <person name="Nguyen H.P."/>
            <person name="Weisberg A.J."/>
            <person name="Chang J.H."/>
            <person name="Clarke C.R."/>
        </authorList>
    </citation>
    <scope>NUCLEOTIDE SEQUENCE</scope>
    <source>
        <strain evidence="1">ID-01-6.2a</strain>
    </source>
</reference>
<dbReference type="EMBL" id="JACYXT010000038">
    <property type="protein sequence ID" value="MBD9730113.1"/>
    <property type="molecule type" value="Genomic_DNA"/>
</dbReference>